<keyword evidence="4 7" id="KW-0812">Transmembrane</keyword>
<dbReference type="InterPro" id="IPR050901">
    <property type="entry name" value="BP-dep_ABC_trans_perm"/>
</dbReference>
<dbReference type="PANTHER" id="PTHR32243">
    <property type="entry name" value="MALTOSE TRANSPORT SYSTEM PERMEASE-RELATED"/>
    <property type="match status" value="1"/>
</dbReference>
<evidence type="ECO:0000256" key="7">
    <source>
        <dbReference type="RuleBase" id="RU363032"/>
    </source>
</evidence>
<dbReference type="SUPFAM" id="SSF161098">
    <property type="entry name" value="MetI-like"/>
    <property type="match status" value="1"/>
</dbReference>
<dbReference type="PROSITE" id="PS50928">
    <property type="entry name" value="ABC_TM1"/>
    <property type="match status" value="1"/>
</dbReference>
<comment type="similarity">
    <text evidence="7">Belongs to the binding-protein-dependent transport system permease family.</text>
</comment>
<accession>A0A0D6DWX6</accession>
<feature type="transmembrane region" description="Helical" evidence="7">
    <location>
        <begin position="244"/>
        <end position="261"/>
    </location>
</feature>
<feature type="transmembrane region" description="Helical" evidence="7">
    <location>
        <begin position="136"/>
        <end position="158"/>
    </location>
</feature>
<evidence type="ECO:0000256" key="1">
    <source>
        <dbReference type="ARBA" id="ARBA00004651"/>
    </source>
</evidence>
<feature type="transmembrane region" description="Helical" evidence="7">
    <location>
        <begin position="12"/>
        <end position="33"/>
    </location>
</feature>
<name>A0A0D6DWX6_9LACT</name>
<dbReference type="AlphaFoldDB" id="A0A0D6DWX6"/>
<evidence type="ECO:0000259" key="8">
    <source>
        <dbReference type="PROSITE" id="PS50928"/>
    </source>
</evidence>
<dbReference type="GO" id="GO:0055085">
    <property type="term" value="P:transmembrane transport"/>
    <property type="evidence" value="ECO:0007669"/>
    <property type="project" value="InterPro"/>
</dbReference>
<evidence type="ECO:0000256" key="4">
    <source>
        <dbReference type="ARBA" id="ARBA00022692"/>
    </source>
</evidence>
<dbReference type="Pfam" id="PF00528">
    <property type="entry name" value="BPD_transp_1"/>
    <property type="match status" value="1"/>
</dbReference>
<dbReference type="InterPro" id="IPR035906">
    <property type="entry name" value="MetI-like_sf"/>
</dbReference>
<evidence type="ECO:0000256" key="2">
    <source>
        <dbReference type="ARBA" id="ARBA00022448"/>
    </source>
</evidence>
<evidence type="ECO:0000256" key="3">
    <source>
        <dbReference type="ARBA" id="ARBA00022475"/>
    </source>
</evidence>
<dbReference type="PANTHER" id="PTHR32243:SF24">
    <property type="entry name" value="DIACETYLCHITOBIOSE UPTAKE SYSTEM PERMEASE PROTEIN NGCG"/>
    <property type="match status" value="1"/>
</dbReference>
<dbReference type="GO" id="GO:0005886">
    <property type="term" value="C:plasma membrane"/>
    <property type="evidence" value="ECO:0007669"/>
    <property type="project" value="UniProtKB-SubCell"/>
</dbReference>
<evidence type="ECO:0000256" key="6">
    <source>
        <dbReference type="ARBA" id="ARBA00023136"/>
    </source>
</evidence>
<dbReference type="CDD" id="cd06261">
    <property type="entry name" value="TM_PBP2"/>
    <property type="match status" value="1"/>
</dbReference>
<dbReference type="KEGG" id="lpk:LACPI_1290"/>
<keyword evidence="6 7" id="KW-0472">Membrane</keyword>
<keyword evidence="3" id="KW-1003">Cell membrane</keyword>
<dbReference type="InterPro" id="IPR000515">
    <property type="entry name" value="MetI-like"/>
</dbReference>
<reference evidence="10" key="1">
    <citation type="submission" date="2015-01" db="EMBL/GenBank/DDBJ databases">
        <authorList>
            <person name="Andreevskaya M."/>
        </authorList>
    </citation>
    <scope>NUCLEOTIDE SEQUENCE [LARGE SCALE GENOMIC DNA]</scope>
    <source>
        <strain evidence="10">MKFS47</strain>
    </source>
</reference>
<proteinExistence type="inferred from homology"/>
<keyword evidence="2 7" id="KW-0813">Transport</keyword>
<dbReference type="GO" id="GO:0015833">
    <property type="term" value="P:peptide transport"/>
    <property type="evidence" value="ECO:0007669"/>
    <property type="project" value="UniProtKB-KW"/>
</dbReference>
<dbReference type="GO" id="GO:0015031">
    <property type="term" value="P:protein transport"/>
    <property type="evidence" value="ECO:0007669"/>
    <property type="project" value="UniProtKB-KW"/>
</dbReference>
<comment type="subcellular location">
    <subcellularLocation>
        <location evidence="1 7">Cell membrane</location>
        <topology evidence="1 7">Multi-pass membrane protein</topology>
    </subcellularLocation>
</comment>
<dbReference type="RefSeq" id="WP_047915616.1">
    <property type="nucleotide sequence ID" value="NZ_LN774769.1"/>
</dbReference>
<dbReference type="EMBL" id="LN774769">
    <property type="protein sequence ID" value="CEN28490.1"/>
    <property type="molecule type" value="Genomic_DNA"/>
</dbReference>
<evidence type="ECO:0000313" key="9">
    <source>
        <dbReference type="EMBL" id="CEN28490.1"/>
    </source>
</evidence>
<feature type="domain" description="ABC transmembrane type-1" evidence="8">
    <location>
        <begin position="67"/>
        <end position="261"/>
    </location>
</feature>
<dbReference type="HOGENOM" id="CLU_016047_1_2_9"/>
<sequence>MKNKENKLPHLLLLIIGAILILIPIYLTLVSSFKDTPQIMQHFFSLPKHFTMDNYTRLIEDGIGKYFFNSIIISVVSIVLIILIVPMAAFSIARNISRKTAFTIMYSLLILGIFVPFQVIMLPITNQMTAMGLMNLPGLILLYLTYAIPQTLFLYVGYIKLSIPESLDEAAEIDGASKLTMFVKIAFPLMKPMHATTLILNDLWIWNDFLLPLLILNRDDSFWTLPLFQYNYQGQYMSDFGPSFASYVIGIITITIVYLFFQRSIISGMSNGAVK</sequence>
<evidence type="ECO:0000256" key="5">
    <source>
        <dbReference type="ARBA" id="ARBA00022989"/>
    </source>
</evidence>
<dbReference type="STRING" id="1364.LP2241_30289"/>
<gene>
    <name evidence="9" type="primary">msmG1</name>
    <name evidence="9" type="ORF">LACPI_1290</name>
</gene>
<dbReference type="Gene3D" id="1.10.3720.10">
    <property type="entry name" value="MetI-like"/>
    <property type="match status" value="1"/>
</dbReference>
<feature type="transmembrane region" description="Helical" evidence="7">
    <location>
        <begin position="104"/>
        <end position="124"/>
    </location>
</feature>
<protein>
    <submittedName>
        <fullName evidence="9">Multiple sugar ABC transporter transmembrane permease 1 MsmG1</fullName>
    </submittedName>
</protein>
<dbReference type="Proteomes" id="UP000033166">
    <property type="component" value="Chromosome I"/>
</dbReference>
<feature type="transmembrane region" description="Helical" evidence="7">
    <location>
        <begin position="66"/>
        <end position="92"/>
    </location>
</feature>
<organism evidence="9 10">
    <name type="scientific">Pseudolactococcus piscium MKFS47</name>
    <dbReference type="NCBI Taxonomy" id="297352"/>
    <lineage>
        <taxon>Bacteria</taxon>
        <taxon>Bacillati</taxon>
        <taxon>Bacillota</taxon>
        <taxon>Bacilli</taxon>
        <taxon>Lactobacillales</taxon>
        <taxon>Streptococcaceae</taxon>
        <taxon>Pseudolactococcus</taxon>
    </lineage>
</organism>
<keyword evidence="5 7" id="KW-1133">Transmembrane helix</keyword>
<evidence type="ECO:0000313" key="10">
    <source>
        <dbReference type="Proteomes" id="UP000033166"/>
    </source>
</evidence>